<evidence type="ECO:0000256" key="15">
    <source>
        <dbReference type="PIRNR" id="PIRNR000167"/>
    </source>
</evidence>
<feature type="domain" description="Radical SAM core" evidence="16">
    <location>
        <begin position="45"/>
        <end position="279"/>
    </location>
</feature>
<evidence type="ECO:0000256" key="8">
    <source>
        <dbReference type="ARBA" id="ARBA00022723"/>
    </source>
</evidence>
<protein>
    <recommendedName>
        <fullName evidence="15">Coproporphyrinogen-III oxidase</fullName>
        <ecNumber evidence="15">1.3.98.3</ecNumber>
    </recommendedName>
</protein>
<keyword evidence="8 15" id="KW-0479">Metal-binding</keyword>
<keyword evidence="18" id="KW-1185">Reference proteome</keyword>
<proteinExistence type="inferred from homology"/>
<keyword evidence="7 15" id="KW-0949">S-adenosyl-L-methionine</keyword>
<dbReference type="InterPro" id="IPR058240">
    <property type="entry name" value="rSAM_sf"/>
</dbReference>
<comment type="caution">
    <text evidence="17">The sequence shown here is derived from an EMBL/GenBank/DDBJ whole genome shotgun (WGS) entry which is preliminary data.</text>
</comment>
<dbReference type="EC" id="1.3.98.3" evidence="15"/>
<organism evidence="17 18">
    <name type="scientific">Sphingomonas arvum</name>
    <dbReference type="NCBI Taxonomy" id="2992113"/>
    <lineage>
        <taxon>Bacteria</taxon>
        <taxon>Pseudomonadati</taxon>
        <taxon>Pseudomonadota</taxon>
        <taxon>Alphaproteobacteria</taxon>
        <taxon>Sphingomonadales</taxon>
        <taxon>Sphingomonadaceae</taxon>
        <taxon>Sphingomonas</taxon>
    </lineage>
</organism>
<dbReference type="InterPro" id="IPR007197">
    <property type="entry name" value="rSAM"/>
</dbReference>
<keyword evidence="12 15" id="KW-0627">Porphyrin biosynthesis</keyword>
<comment type="pathway">
    <text evidence="2 15">Porphyrin-containing compound metabolism; protoporphyrin-IX biosynthesis; protoporphyrinogen-IX from coproporphyrinogen-III (AdoMet route): step 1/1.</text>
</comment>
<dbReference type="EMBL" id="JAPDOB010000001">
    <property type="protein sequence ID" value="MCW3796573.1"/>
    <property type="molecule type" value="Genomic_DNA"/>
</dbReference>
<dbReference type="Pfam" id="PF04055">
    <property type="entry name" value="Radical_SAM"/>
    <property type="match status" value="1"/>
</dbReference>
<name>A0ABT3JBX6_9SPHN</name>
<evidence type="ECO:0000256" key="3">
    <source>
        <dbReference type="ARBA" id="ARBA00005493"/>
    </source>
</evidence>
<dbReference type="CDD" id="cd01335">
    <property type="entry name" value="Radical_SAM"/>
    <property type="match status" value="1"/>
</dbReference>
<evidence type="ECO:0000256" key="7">
    <source>
        <dbReference type="ARBA" id="ARBA00022691"/>
    </source>
</evidence>
<evidence type="ECO:0000256" key="5">
    <source>
        <dbReference type="ARBA" id="ARBA00022485"/>
    </source>
</evidence>
<dbReference type="Gene3D" id="1.10.10.920">
    <property type="match status" value="1"/>
</dbReference>
<evidence type="ECO:0000256" key="9">
    <source>
        <dbReference type="ARBA" id="ARBA00023002"/>
    </source>
</evidence>
<evidence type="ECO:0000313" key="17">
    <source>
        <dbReference type="EMBL" id="MCW3796573.1"/>
    </source>
</evidence>
<dbReference type="Pfam" id="PF06969">
    <property type="entry name" value="HemN_C"/>
    <property type="match status" value="1"/>
</dbReference>
<dbReference type="GO" id="GO:0051989">
    <property type="term" value="F:coproporphyrinogen dehydrogenase activity"/>
    <property type="evidence" value="ECO:0007669"/>
    <property type="project" value="UniProtKB-EC"/>
</dbReference>
<evidence type="ECO:0000256" key="4">
    <source>
        <dbReference type="ARBA" id="ARBA00011245"/>
    </source>
</evidence>
<comment type="cofactor">
    <cofactor evidence="15">
        <name>[4Fe-4S] cluster</name>
        <dbReference type="ChEBI" id="CHEBI:49883"/>
    </cofactor>
    <text evidence="15">Binds 1 [4Fe-4S] cluster. The cluster is coordinated with 3 cysteines and an exchangeable S-adenosyl-L-methionine.</text>
</comment>
<dbReference type="RefSeq" id="WP_264880397.1">
    <property type="nucleotide sequence ID" value="NZ_JAPDOB010000001.1"/>
</dbReference>
<dbReference type="Gene3D" id="3.80.30.20">
    <property type="entry name" value="tm_1862 like domain"/>
    <property type="match status" value="1"/>
</dbReference>
<sequence length="452" mass="48263">MSSLSPDLLARYGQRQLPRYTSYPTAPHFRPAASDADARTWLSAVPGDEPLSVYVHIPFCRAMCWYCGCHTSVTRRREPVARYLDSLAAEIALVAAALTARMPLGHLHFGGGTPTLMAPEQITALMADLRAAFEFRPDAEVAIEIDPRTLEPDMVAALGASGFTRASLGVQSFDPAVQQAINRVQGFAETKAAVDGLHAAGVEAINLDLIYGLPHQTVASCRDTVRQAVDLGADRLAVFGYAHVPGFKAHQRKIPTEALPGSAERLAQADAIAEELTAAGYQAIGLDHFARPADPLARAAQDGGLHRNFQGYTTDPCSTLIGLGASAIGRTPGGYIQNAATVPDYQKRVAAGHLPTARQCPITPDDTLRGSIIERIMCDYRVDLPQVCRSFAVDPRSIARSGALDELVADGLVARHGEVLEVTDAGRPLVRAVAAAFDAYLDESAGRHARAV</sequence>
<keyword evidence="5 15" id="KW-0004">4Fe-4S</keyword>
<comment type="subunit">
    <text evidence="4">Monomer.</text>
</comment>
<dbReference type="PANTHER" id="PTHR13932">
    <property type="entry name" value="COPROPORPHYRINIGEN III OXIDASE"/>
    <property type="match status" value="1"/>
</dbReference>
<keyword evidence="9 15" id="KW-0560">Oxidoreductase</keyword>
<evidence type="ECO:0000313" key="18">
    <source>
        <dbReference type="Proteomes" id="UP001526246"/>
    </source>
</evidence>
<evidence type="ECO:0000256" key="12">
    <source>
        <dbReference type="ARBA" id="ARBA00023244"/>
    </source>
</evidence>
<dbReference type="InterPro" id="IPR004558">
    <property type="entry name" value="Coprogen_oxidase_HemN"/>
</dbReference>
<evidence type="ECO:0000256" key="2">
    <source>
        <dbReference type="ARBA" id="ARBA00004785"/>
    </source>
</evidence>
<evidence type="ECO:0000256" key="11">
    <source>
        <dbReference type="ARBA" id="ARBA00023014"/>
    </source>
</evidence>
<dbReference type="SFLD" id="SFLDG01065">
    <property type="entry name" value="anaerobic_coproporphyrinogen-I"/>
    <property type="match status" value="1"/>
</dbReference>
<evidence type="ECO:0000256" key="13">
    <source>
        <dbReference type="ARBA" id="ARBA00024295"/>
    </source>
</evidence>
<comment type="catalytic activity">
    <reaction evidence="14 15">
        <text>coproporphyrinogen III + 2 S-adenosyl-L-methionine = protoporphyrinogen IX + 2 5'-deoxyadenosine + 2 L-methionine + 2 CO2</text>
        <dbReference type="Rhea" id="RHEA:15425"/>
        <dbReference type="ChEBI" id="CHEBI:16526"/>
        <dbReference type="ChEBI" id="CHEBI:17319"/>
        <dbReference type="ChEBI" id="CHEBI:57307"/>
        <dbReference type="ChEBI" id="CHEBI:57309"/>
        <dbReference type="ChEBI" id="CHEBI:57844"/>
        <dbReference type="ChEBI" id="CHEBI:59789"/>
        <dbReference type="EC" id="1.3.98.3"/>
    </reaction>
</comment>
<dbReference type="Proteomes" id="UP001526246">
    <property type="component" value="Unassembled WGS sequence"/>
</dbReference>
<reference evidence="17 18" key="1">
    <citation type="submission" date="2022-10" db="EMBL/GenBank/DDBJ databases">
        <title>Sphingomonas sp.</title>
        <authorList>
            <person name="Jin C."/>
        </authorList>
    </citation>
    <scope>NUCLEOTIDE SEQUENCE [LARGE SCALE GENOMIC DNA]</scope>
    <source>
        <strain evidence="17 18">BN140010</strain>
    </source>
</reference>
<accession>A0ABT3JBX6</accession>
<dbReference type="InterPro" id="IPR010723">
    <property type="entry name" value="HemN_C"/>
</dbReference>
<dbReference type="InterPro" id="IPR006638">
    <property type="entry name" value="Elp3/MiaA/NifB-like_rSAM"/>
</dbReference>
<dbReference type="PROSITE" id="PS51918">
    <property type="entry name" value="RADICAL_SAM"/>
    <property type="match status" value="1"/>
</dbReference>
<comment type="subcellular location">
    <subcellularLocation>
        <location evidence="1 15">Cytoplasm</location>
    </subcellularLocation>
</comment>
<dbReference type="SUPFAM" id="SSF102114">
    <property type="entry name" value="Radical SAM enzymes"/>
    <property type="match status" value="1"/>
</dbReference>
<comment type="function">
    <text evidence="13">Involved in the heme biosynthesis. Catalyzes the anaerobic oxidative decarboxylation of propionate groups of rings A and B of coproporphyrinogen III to yield the vinyl groups in protoporphyrinogen IX.</text>
</comment>
<dbReference type="InterPro" id="IPR034505">
    <property type="entry name" value="Coproporphyrinogen-III_oxidase"/>
</dbReference>
<keyword evidence="10 15" id="KW-0408">Iron</keyword>
<evidence type="ECO:0000256" key="6">
    <source>
        <dbReference type="ARBA" id="ARBA00022490"/>
    </source>
</evidence>
<comment type="similarity">
    <text evidence="3 15">Belongs to the anaerobic coproporphyrinogen-III oxidase family.</text>
</comment>
<dbReference type="InterPro" id="IPR023404">
    <property type="entry name" value="rSAM_horseshoe"/>
</dbReference>
<evidence type="ECO:0000256" key="1">
    <source>
        <dbReference type="ARBA" id="ARBA00004496"/>
    </source>
</evidence>
<dbReference type="SMART" id="SM00729">
    <property type="entry name" value="Elp3"/>
    <property type="match status" value="1"/>
</dbReference>
<keyword evidence="6 15" id="KW-0963">Cytoplasm</keyword>
<dbReference type="NCBIfam" id="TIGR00538">
    <property type="entry name" value="hemN"/>
    <property type="match status" value="1"/>
</dbReference>
<dbReference type="SFLD" id="SFLDS00029">
    <property type="entry name" value="Radical_SAM"/>
    <property type="match status" value="1"/>
</dbReference>
<evidence type="ECO:0000256" key="14">
    <source>
        <dbReference type="ARBA" id="ARBA00048321"/>
    </source>
</evidence>
<gene>
    <name evidence="17" type="primary">hemN</name>
    <name evidence="17" type="ORF">OMW55_01955</name>
</gene>
<evidence type="ECO:0000259" key="16">
    <source>
        <dbReference type="PROSITE" id="PS51918"/>
    </source>
</evidence>
<keyword evidence="11 15" id="KW-0411">Iron-sulfur</keyword>
<evidence type="ECO:0000256" key="10">
    <source>
        <dbReference type="ARBA" id="ARBA00023004"/>
    </source>
</evidence>
<dbReference type="PIRSF" id="PIRSF000167">
    <property type="entry name" value="HemN"/>
    <property type="match status" value="1"/>
</dbReference>
<dbReference type="PANTHER" id="PTHR13932:SF6">
    <property type="entry name" value="OXYGEN-INDEPENDENT COPROPORPHYRINOGEN III OXIDASE"/>
    <property type="match status" value="1"/>
</dbReference>